<dbReference type="EMBL" id="JAIWYP010000006">
    <property type="protein sequence ID" value="KAH3813847.1"/>
    <property type="molecule type" value="Genomic_DNA"/>
</dbReference>
<accession>A0A9D4JND1</accession>
<reference evidence="1" key="2">
    <citation type="submission" date="2020-11" db="EMBL/GenBank/DDBJ databases">
        <authorList>
            <person name="McCartney M.A."/>
            <person name="Auch B."/>
            <person name="Kono T."/>
            <person name="Mallez S."/>
            <person name="Becker A."/>
            <person name="Gohl D.M."/>
            <person name="Silverstein K.A.T."/>
            <person name="Koren S."/>
            <person name="Bechman K.B."/>
            <person name="Herman A."/>
            <person name="Abrahante J.E."/>
            <person name="Garbe J."/>
        </authorList>
    </citation>
    <scope>NUCLEOTIDE SEQUENCE</scope>
    <source>
        <strain evidence="1">Duluth1</strain>
        <tissue evidence="1">Whole animal</tissue>
    </source>
</reference>
<name>A0A9D4JND1_DREPO</name>
<proteinExistence type="predicted"/>
<gene>
    <name evidence="1" type="ORF">DPMN_142317</name>
</gene>
<dbReference type="Proteomes" id="UP000828390">
    <property type="component" value="Unassembled WGS sequence"/>
</dbReference>
<sequence>MRLGSKADLLKCLEREEYSPEMSPPEEVSILEGAATVQSLDPNRSDKRVLTLNWYAMKLVLPYSLYI</sequence>
<evidence type="ECO:0000313" key="1">
    <source>
        <dbReference type="EMBL" id="KAH3813847.1"/>
    </source>
</evidence>
<organism evidence="1 2">
    <name type="scientific">Dreissena polymorpha</name>
    <name type="common">Zebra mussel</name>
    <name type="synonym">Mytilus polymorpha</name>
    <dbReference type="NCBI Taxonomy" id="45954"/>
    <lineage>
        <taxon>Eukaryota</taxon>
        <taxon>Metazoa</taxon>
        <taxon>Spiralia</taxon>
        <taxon>Lophotrochozoa</taxon>
        <taxon>Mollusca</taxon>
        <taxon>Bivalvia</taxon>
        <taxon>Autobranchia</taxon>
        <taxon>Heteroconchia</taxon>
        <taxon>Euheterodonta</taxon>
        <taxon>Imparidentia</taxon>
        <taxon>Neoheterodontei</taxon>
        <taxon>Myida</taxon>
        <taxon>Dreissenoidea</taxon>
        <taxon>Dreissenidae</taxon>
        <taxon>Dreissena</taxon>
    </lineage>
</organism>
<keyword evidence="2" id="KW-1185">Reference proteome</keyword>
<reference evidence="1" key="1">
    <citation type="journal article" date="2019" name="bioRxiv">
        <title>The Genome of the Zebra Mussel, Dreissena polymorpha: A Resource for Invasive Species Research.</title>
        <authorList>
            <person name="McCartney M.A."/>
            <person name="Auch B."/>
            <person name="Kono T."/>
            <person name="Mallez S."/>
            <person name="Zhang Y."/>
            <person name="Obille A."/>
            <person name="Becker A."/>
            <person name="Abrahante J.E."/>
            <person name="Garbe J."/>
            <person name="Badalamenti J.P."/>
            <person name="Herman A."/>
            <person name="Mangelson H."/>
            <person name="Liachko I."/>
            <person name="Sullivan S."/>
            <person name="Sone E.D."/>
            <person name="Koren S."/>
            <person name="Silverstein K.A.T."/>
            <person name="Beckman K.B."/>
            <person name="Gohl D.M."/>
        </authorList>
    </citation>
    <scope>NUCLEOTIDE SEQUENCE</scope>
    <source>
        <strain evidence="1">Duluth1</strain>
        <tissue evidence="1">Whole animal</tissue>
    </source>
</reference>
<protein>
    <submittedName>
        <fullName evidence="1">Uncharacterized protein</fullName>
    </submittedName>
</protein>
<dbReference type="AlphaFoldDB" id="A0A9D4JND1"/>
<comment type="caution">
    <text evidence="1">The sequence shown here is derived from an EMBL/GenBank/DDBJ whole genome shotgun (WGS) entry which is preliminary data.</text>
</comment>
<evidence type="ECO:0000313" key="2">
    <source>
        <dbReference type="Proteomes" id="UP000828390"/>
    </source>
</evidence>